<evidence type="ECO:0000313" key="2">
    <source>
        <dbReference type="EMBL" id="GAI42672.1"/>
    </source>
</evidence>
<reference evidence="2" key="1">
    <citation type="journal article" date="2014" name="Front. Microbiol.">
        <title>High frequency of phylogenetically diverse reductive dehalogenase-homologous genes in deep subseafloor sedimentary metagenomes.</title>
        <authorList>
            <person name="Kawai M."/>
            <person name="Futagami T."/>
            <person name="Toyoda A."/>
            <person name="Takaki Y."/>
            <person name="Nishi S."/>
            <person name="Hori S."/>
            <person name="Arai W."/>
            <person name="Tsubouchi T."/>
            <person name="Morono Y."/>
            <person name="Uchiyama I."/>
            <person name="Ito T."/>
            <person name="Fujiyama A."/>
            <person name="Inagaki F."/>
            <person name="Takami H."/>
        </authorList>
    </citation>
    <scope>NUCLEOTIDE SEQUENCE</scope>
    <source>
        <strain evidence="2">Expedition CK06-06</strain>
    </source>
</reference>
<feature type="transmembrane region" description="Helical" evidence="1">
    <location>
        <begin position="80"/>
        <end position="99"/>
    </location>
</feature>
<accession>X1NF74</accession>
<evidence type="ECO:0008006" key="3">
    <source>
        <dbReference type="Google" id="ProtNLM"/>
    </source>
</evidence>
<dbReference type="Gene3D" id="1.20.120.1630">
    <property type="match status" value="1"/>
</dbReference>
<name>X1NF74_9ZZZZ</name>
<protein>
    <recommendedName>
        <fullName evidence="3">Isoprenylcysteine carboxylmethyltransferase family protein</fullName>
    </recommendedName>
</protein>
<keyword evidence="1" id="KW-1133">Transmembrane helix</keyword>
<gene>
    <name evidence="2" type="ORF">S06H3_41088</name>
</gene>
<feature type="transmembrane region" description="Helical" evidence="1">
    <location>
        <begin position="38"/>
        <end position="59"/>
    </location>
</feature>
<keyword evidence="1" id="KW-0472">Membrane</keyword>
<feature type="non-terminal residue" evidence="2">
    <location>
        <position position="100"/>
    </location>
</feature>
<dbReference type="AlphaFoldDB" id="X1NF74"/>
<sequence length="100" mass="11071">MKLLFIKNLKAFLLFFIQYLSLVLLIVTGPVFPSSSPLLVFYIAGWILGIWLILAMGIGNINAGPDPLPGGEFVKAGPYAVIRHPMYAAILLVFMPLLFY</sequence>
<feature type="transmembrane region" description="Helical" evidence="1">
    <location>
        <begin position="12"/>
        <end position="32"/>
    </location>
</feature>
<organism evidence="2">
    <name type="scientific">marine sediment metagenome</name>
    <dbReference type="NCBI Taxonomy" id="412755"/>
    <lineage>
        <taxon>unclassified sequences</taxon>
        <taxon>metagenomes</taxon>
        <taxon>ecological metagenomes</taxon>
    </lineage>
</organism>
<keyword evidence="1" id="KW-0812">Transmembrane</keyword>
<proteinExistence type="predicted"/>
<dbReference type="EMBL" id="BARV01025277">
    <property type="protein sequence ID" value="GAI42672.1"/>
    <property type="molecule type" value="Genomic_DNA"/>
</dbReference>
<evidence type="ECO:0000256" key="1">
    <source>
        <dbReference type="SAM" id="Phobius"/>
    </source>
</evidence>
<comment type="caution">
    <text evidence="2">The sequence shown here is derived from an EMBL/GenBank/DDBJ whole genome shotgun (WGS) entry which is preliminary data.</text>
</comment>